<dbReference type="EMBL" id="JACJPW010000021">
    <property type="protein sequence ID" value="MBD2181482.1"/>
    <property type="molecule type" value="Genomic_DNA"/>
</dbReference>
<name>A0A926VEI5_9CYAN</name>
<dbReference type="SUPFAM" id="SSF51735">
    <property type="entry name" value="NAD(P)-binding Rossmann-fold domains"/>
    <property type="match status" value="1"/>
</dbReference>
<dbReference type="PIRSF" id="PIRSF000126">
    <property type="entry name" value="11-beta-HSD1"/>
    <property type="match status" value="1"/>
</dbReference>
<dbReference type="GO" id="GO:0016020">
    <property type="term" value="C:membrane"/>
    <property type="evidence" value="ECO:0007669"/>
    <property type="project" value="TreeGrafter"/>
</dbReference>
<comment type="caution">
    <text evidence="4">The sequence shown here is derived from an EMBL/GenBank/DDBJ whole genome shotgun (WGS) entry which is preliminary data.</text>
</comment>
<dbReference type="PROSITE" id="PS00061">
    <property type="entry name" value="ADH_SHORT"/>
    <property type="match status" value="1"/>
</dbReference>
<dbReference type="PRINTS" id="PR00080">
    <property type="entry name" value="SDRFAMILY"/>
</dbReference>
<dbReference type="PANTHER" id="PTHR44196:SF1">
    <property type="entry name" value="DEHYDROGENASE_REDUCTASE SDR FAMILY MEMBER 7B"/>
    <property type="match status" value="1"/>
</dbReference>
<evidence type="ECO:0000313" key="4">
    <source>
        <dbReference type="EMBL" id="MBD2181482.1"/>
    </source>
</evidence>
<dbReference type="InterPro" id="IPR002347">
    <property type="entry name" value="SDR_fam"/>
</dbReference>
<dbReference type="CDD" id="cd05233">
    <property type="entry name" value="SDR_c"/>
    <property type="match status" value="1"/>
</dbReference>
<organism evidence="4 5">
    <name type="scientific">Aerosakkonema funiforme FACHB-1375</name>
    <dbReference type="NCBI Taxonomy" id="2949571"/>
    <lineage>
        <taxon>Bacteria</taxon>
        <taxon>Bacillati</taxon>
        <taxon>Cyanobacteriota</taxon>
        <taxon>Cyanophyceae</taxon>
        <taxon>Oscillatoriophycideae</taxon>
        <taxon>Aerosakkonematales</taxon>
        <taxon>Aerosakkonemataceae</taxon>
        <taxon>Aerosakkonema</taxon>
    </lineage>
</organism>
<dbReference type="AlphaFoldDB" id="A0A926VEI5"/>
<proteinExistence type="inferred from homology"/>
<evidence type="ECO:0000256" key="2">
    <source>
        <dbReference type="ARBA" id="ARBA00023002"/>
    </source>
</evidence>
<gene>
    <name evidence="4" type="ORF">H6G03_10240</name>
</gene>
<reference evidence="4" key="2">
    <citation type="submission" date="2020-08" db="EMBL/GenBank/DDBJ databases">
        <authorList>
            <person name="Chen M."/>
            <person name="Teng W."/>
            <person name="Zhao L."/>
            <person name="Hu C."/>
            <person name="Zhou Y."/>
            <person name="Han B."/>
            <person name="Song L."/>
            <person name="Shu W."/>
        </authorList>
    </citation>
    <scope>NUCLEOTIDE SEQUENCE</scope>
    <source>
        <strain evidence="4">FACHB-1375</strain>
    </source>
</reference>
<sequence>MAPTLLITGASQGSGKATALLFARQGYDVVLAARQADRLEVVAQEIENLGRSALAVSTDVGNIEQVQTLVNKALENFGNIDVLINNAGICLTAPMERTSLSDWQQIMDTNFWGYVYTINAILPHFLERNTGTIVNVGSFGGKMPLPQMTAYCASKYAITGLTETLRLELAPKGIDVSAVHPGVINSDFMERAMFRGKDEAEIESRRQQIKKVLESSWVSKPEDIANAIWDAVKNKRSEVVVGPTFLATEVYRLFPGFMHWVMTQNAK</sequence>
<dbReference type="Pfam" id="PF00106">
    <property type="entry name" value="adh_short"/>
    <property type="match status" value="1"/>
</dbReference>
<dbReference type="Gene3D" id="3.40.50.720">
    <property type="entry name" value="NAD(P)-binding Rossmann-like Domain"/>
    <property type="match status" value="1"/>
</dbReference>
<comment type="similarity">
    <text evidence="1 3">Belongs to the short-chain dehydrogenases/reductases (SDR) family.</text>
</comment>
<dbReference type="FunFam" id="3.40.50.720:FF:000084">
    <property type="entry name" value="Short-chain dehydrogenase reductase"/>
    <property type="match status" value="1"/>
</dbReference>
<dbReference type="InterPro" id="IPR020904">
    <property type="entry name" value="Sc_DH/Rdtase_CS"/>
</dbReference>
<evidence type="ECO:0000256" key="1">
    <source>
        <dbReference type="ARBA" id="ARBA00006484"/>
    </source>
</evidence>
<protein>
    <submittedName>
        <fullName evidence="4">SDR family oxidoreductase</fullName>
    </submittedName>
</protein>
<dbReference type="GO" id="GO:0016491">
    <property type="term" value="F:oxidoreductase activity"/>
    <property type="evidence" value="ECO:0007669"/>
    <property type="project" value="UniProtKB-KW"/>
</dbReference>
<keyword evidence="5" id="KW-1185">Reference proteome</keyword>
<dbReference type="Proteomes" id="UP000641646">
    <property type="component" value="Unassembled WGS sequence"/>
</dbReference>
<dbReference type="InterPro" id="IPR036291">
    <property type="entry name" value="NAD(P)-bd_dom_sf"/>
</dbReference>
<dbReference type="PRINTS" id="PR00081">
    <property type="entry name" value="GDHRDH"/>
</dbReference>
<evidence type="ECO:0000256" key="3">
    <source>
        <dbReference type="RuleBase" id="RU000363"/>
    </source>
</evidence>
<accession>A0A926VEI5</accession>
<dbReference type="PANTHER" id="PTHR44196">
    <property type="entry name" value="DEHYDROGENASE/REDUCTASE SDR FAMILY MEMBER 7B"/>
    <property type="match status" value="1"/>
</dbReference>
<evidence type="ECO:0000313" key="5">
    <source>
        <dbReference type="Proteomes" id="UP000641646"/>
    </source>
</evidence>
<keyword evidence="2" id="KW-0560">Oxidoreductase</keyword>
<dbReference type="RefSeq" id="WP_190464288.1">
    <property type="nucleotide sequence ID" value="NZ_JACJPW010000021.1"/>
</dbReference>
<reference evidence="4" key="1">
    <citation type="journal article" date="2015" name="ISME J.">
        <title>Draft Genome Sequence of Streptomyces incarnatus NRRL8089, which Produces the Nucleoside Antibiotic Sinefungin.</title>
        <authorList>
            <person name="Oshima K."/>
            <person name="Hattori M."/>
            <person name="Shimizu H."/>
            <person name="Fukuda K."/>
            <person name="Nemoto M."/>
            <person name="Inagaki K."/>
            <person name="Tamura T."/>
        </authorList>
    </citation>
    <scope>NUCLEOTIDE SEQUENCE</scope>
    <source>
        <strain evidence="4">FACHB-1375</strain>
    </source>
</reference>